<evidence type="ECO:0000313" key="2">
    <source>
        <dbReference type="EMBL" id="AHB36305.1"/>
    </source>
</evidence>
<proteinExistence type="predicted"/>
<gene>
    <name evidence="2" type="ORF">SAPIS_v1c04600</name>
</gene>
<feature type="transmembrane region" description="Helical" evidence="1">
    <location>
        <begin position="87"/>
        <end position="110"/>
    </location>
</feature>
<accession>V5RKG8</accession>
<dbReference type="RefSeq" id="WP_023789257.1">
    <property type="nucleotide sequence ID" value="NC_022998.1"/>
</dbReference>
<sequence>MWYYISLGIIPIISSGYFGFMIFQYILWRNITSVKKIFNKETLTTVFPIYIKNEKWKIYTSYIFFIILNSIIFIGSCFIYSQNDNGYLQYMLSNSIVYTISIFSIMYFIYISSKRMKLIKFSNYNEVKEFINSQFINAKNYEDISYDLNLLPFNNYIKYLELARKRYINKINYSLNYEKLYKLFLKYIRANSWILNQILVKESIDLSIEIQAKLKNMPEIIFKNFWCNAYEIFQKK</sequence>
<dbReference type="AlphaFoldDB" id="V5RKG8"/>
<keyword evidence="1" id="KW-0812">Transmembrane</keyword>
<keyword evidence="1" id="KW-1133">Transmembrane helix</keyword>
<name>V5RKG8_SPIAP</name>
<evidence type="ECO:0000256" key="1">
    <source>
        <dbReference type="SAM" id="Phobius"/>
    </source>
</evidence>
<dbReference type="EMBL" id="CP006682">
    <property type="protein sequence ID" value="AHB36305.1"/>
    <property type="molecule type" value="Genomic_DNA"/>
</dbReference>
<evidence type="ECO:0008006" key="4">
    <source>
        <dbReference type="Google" id="ProtNLM"/>
    </source>
</evidence>
<feature type="transmembrane region" description="Helical" evidence="1">
    <location>
        <begin position="62"/>
        <end position="81"/>
    </location>
</feature>
<organism evidence="2 3">
    <name type="scientific">Spiroplasma apis B31</name>
    <dbReference type="NCBI Taxonomy" id="1276258"/>
    <lineage>
        <taxon>Bacteria</taxon>
        <taxon>Bacillati</taxon>
        <taxon>Mycoplasmatota</taxon>
        <taxon>Mollicutes</taxon>
        <taxon>Entomoplasmatales</taxon>
        <taxon>Spiroplasmataceae</taxon>
        <taxon>Spiroplasma</taxon>
    </lineage>
</organism>
<reference evidence="2 3" key="1">
    <citation type="journal article" date="2014" name="Genome Announc.">
        <title>Complete Genome Sequence of Spiroplasma apis B31T (ATCC 33834), a Bacterium Associated with May Disease of Honeybees (Apis mellifera).</title>
        <authorList>
            <person name="Ku C."/>
            <person name="Lo W.S."/>
            <person name="Chen L.L."/>
            <person name="Kuo C.H."/>
        </authorList>
    </citation>
    <scope>NUCLEOTIDE SEQUENCE [LARGE SCALE GENOMIC DNA]</scope>
    <source>
        <strain evidence="2">B31</strain>
    </source>
</reference>
<protein>
    <recommendedName>
        <fullName evidence="4">Transmembrane protein</fullName>
    </recommendedName>
</protein>
<keyword evidence="1" id="KW-0472">Membrane</keyword>
<dbReference type="Proteomes" id="UP000018550">
    <property type="component" value="Chromosome"/>
</dbReference>
<evidence type="ECO:0000313" key="3">
    <source>
        <dbReference type="Proteomes" id="UP000018550"/>
    </source>
</evidence>
<feature type="transmembrane region" description="Helical" evidence="1">
    <location>
        <begin position="6"/>
        <end position="28"/>
    </location>
</feature>
<dbReference type="OrthoDB" id="389730at2"/>
<dbReference type="PATRIC" id="fig|1276258.3.peg.461"/>
<keyword evidence="3" id="KW-1185">Reference proteome</keyword>
<dbReference type="KEGG" id="sapi:SAPIS_v1c04600"/>
<dbReference type="HOGENOM" id="CLU_1174826_0_0_14"/>